<dbReference type="Gene3D" id="1.10.10.10">
    <property type="entry name" value="Winged helix-like DNA-binding domain superfamily/Winged helix DNA-binding domain"/>
    <property type="match status" value="1"/>
</dbReference>
<dbReference type="GO" id="GO:0006352">
    <property type="term" value="P:DNA-templated transcription initiation"/>
    <property type="evidence" value="ECO:0007669"/>
    <property type="project" value="InterPro"/>
</dbReference>
<dbReference type="Gene3D" id="1.10.1740.10">
    <property type="match status" value="1"/>
</dbReference>
<dbReference type="InterPro" id="IPR007627">
    <property type="entry name" value="RNA_pol_sigma70_r2"/>
</dbReference>
<dbReference type="InterPro" id="IPR036388">
    <property type="entry name" value="WH-like_DNA-bd_sf"/>
</dbReference>
<evidence type="ECO:0000256" key="5">
    <source>
        <dbReference type="ARBA" id="ARBA00023163"/>
    </source>
</evidence>
<feature type="domain" description="RNA polymerase sigma-70 region 4" evidence="7">
    <location>
        <begin position="131"/>
        <end position="180"/>
    </location>
</feature>
<dbReference type="PANTHER" id="PTHR43133:SF62">
    <property type="entry name" value="RNA POLYMERASE SIGMA FACTOR SIGZ"/>
    <property type="match status" value="1"/>
</dbReference>
<evidence type="ECO:0000259" key="7">
    <source>
        <dbReference type="Pfam" id="PF04545"/>
    </source>
</evidence>
<dbReference type="GO" id="GO:0003677">
    <property type="term" value="F:DNA binding"/>
    <property type="evidence" value="ECO:0007669"/>
    <property type="project" value="UniProtKB-KW"/>
</dbReference>
<organism evidence="8 9">
    <name type="scientific">Paenibacillus xylanivorans</name>
    <dbReference type="NCBI Taxonomy" id="1705561"/>
    <lineage>
        <taxon>Bacteria</taxon>
        <taxon>Bacillati</taxon>
        <taxon>Bacillota</taxon>
        <taxon>Bacilli</taxon>
        <taxon>Bacillales</taxon>
        <taxon>Paenibacillaceae</taxon>
        <taxon>Paenibacillus</taxon>
    </lineage>
</organism>
<accession>A0A0N0UID5</accession>
<keyword evidence="5" id="KW-0804">Transcription</keyword>
<dbReference type="AlphaFoldDB" id="A0A0N0UID5"/>
<keyword evidence="9" id="KW-1185">Reference proteome</keyword>
<evidence type="ECO:0000256" key="1">
    <source>
        <dbReference type="ARBA" id="ARBA00010641"/>
    </source>
</evidence>
<evidence type="ECO:0000256" key="2">
    <source>
        <dbReference type="ARBA" id="ARBA00023015"/>
    </source>
</evidence>
<dbReference type="InterPro" id="IPR039425">
    <property type="entry name" value="RNA_pol_sigma-70-like"/>
</dbReference>
<dbReference type="PANTHER" id="PTHR43133">
    <property type="entry name" value="RNA POLYMERASE ECF-TYPE SIGMA FACTO"/>
    <property type="match status" value="1"/>
</dbReference>
<dbReference type="NCBIfam" id="TIGR02937">
    <property type="entry name" value="sigma70-ECF"/>
    <property type="match status" value="1"/>
</dbReference>
<proteinExistence type="inferred from homology"/>
<gene>
    <name evidence="8" type="ORF">AMS66_05085</name>
</gene>
<dbReference type="Pfam" id="PF04545">
    <property type="entry name" value="Sigma70_r4"/>
    <property type="match status" value="1"/>
</dbReference>
<dbReference type="InterPro" id="IPR007630">
    <property type="entry name" value="RNA_pol_sigma70_r4"/>
</dbReference>
<protein>
    <submittedName>
        <fullName evidence="8">RNA polymerase subunit sigma-24</fullName>
    </submittedName>
</protein>
<reference evidence="8 9" key="1">
    <citation type="submission" date="2015-08" db="EMBL/GenBank/DDBJ databases">
        <title>Draft genome sequence of cellulolytic and xylanolytic Paenibacillus sp. A59, isolated from a decaying forest soil from Patagonia, Argentina.</title>
        <authorList>
            <person name="Ghio S."/>
            <person name="Caceres A.M."/>
            <person name="Talia P."/>
            <person name="Grasso D."/>
            <person name="Campos E."/>
        </authorList>
    </citation>
    <scope>NUCLEOTIDE SEQUENCE [LARGE SCALE GENOMIC DNA]</scope>
    <source>
        <strain evidence="8 9">A59</strain>
    </source>
</reference>
<dbReference type="SUPFAM" id="SSF88659">
    <property type="entry name" value="Sigma3 and sigma4 domains of RNA polymerase sigma factors"/>
    <property type="match status" value="1"/>
</dbReference>
<keyword evidence="2" id="KW-0805">Transcription regulation</keyword>
<dbReference type="Proteomes" id="UP000037688">
    <property type="component" value="Unassembled WGS sequence"/>
</dbReference>
<name>A0A0N0UID5_9BACL</name>
<evidence type="ECO:0000313" key="9">
    <source>
        <dbReference type="Proteomes" id="UP000037688"/>
    </source>
</evidence>
<dbReference type="InterPro" id="IPR014284">
    <property type="entry name" value="RNA_pol_sigma-70_dom"/>
</dbReference>
<comment type="caution">
    <text evidence="8">The sequence shown here is derived from an EMBL/GenBank/DDBJ whole genome shotgun (WGS) entry which is preliminary data.</text>
</comment>
<dbReference type="PATRIC" id="fig|1705561.3.peg.707"/>
<evidence type="ECO:0000259" key="6">
    <source>
        <dbReference type="Pfam" id="PF04542"/>
    </source>
</evidence>
<evidence type="ECO:0000256" key="3">
    <source>
        <dbReference type="ARBA" id="ARBA00023082"/>
    </source>
</evidence>
<keyword evidence="3" id="KW-0731">Sigma factor</keyword>
<dbReference type="InterPro" id="IPR013325">
    <property type="entry name" value="RNA_pol_sigma_r2"/>
</dbReference>
<dbReference type="OrthoDB" id="9784272at2"/>
<dbReference type="Pfam" id="PF04542">
    <property type="entry name" value="Sigma70_r2"/>
    <property type="match status" value="1"/>
</dbReference>
<dbReference type="SUPFAM" id="SSF88946">
    <property type="entry name" value="Sigma2 domain of RNA polymerase sigma factors"/>
    <property type="match status" value="1"/>
</dbReference>
<dbReference type="RefSeq" id="WP_053779755.1">
    <property type="nucleotide sequence ID" value="NZ_LITU01000036.1"/>
</dbReference>
<evidence type="ECO:0000313" key="8">
    <source>
        <dbReference type="EMBL" id="KOY17627.1"/>
    </source>
</evidence>
<keyword evidence="4" id="KW-0238">DNA-binding</keyword>
<dbReference type="EMBL" id="LITU01000036">
    <property type="protein sequence ID" value="KOY17627.1"/>
    <property type="molecule type" value="Genomic_DNA"/>
</dbReference>
<comment type="similarity">
    <text evidence="1">Belongs to the sigma-70 factor family. ECF subfamily.</text>
</comment>
<dbReference type="GO" id="GO:0016987">
    <property type="term" value="F:sigma factor activity"/>
    <property type="evidence" value="ECO:0007669"/>
    <property type="project" value="UniProtKB-KW"/>
</dbReference>
<dbReference type="CDD" id="cd06171">
    <property type="entry name" value="Sigma70_r4"/>
    <property type="match status" value="1"/>
</dbReference>
<dbReference type="InterPro" id="IPR013324">
    <property type="entry name" value="RNA_pol_sigma_r3/r4-like"/>
</dbReference>
<evidence type="ECO:0000256" key="4">
    <source>
        <dbReference type="ARBA" id="ARBA00023125"/>
    </source>
</evidence>
<sequence length="198" mass="22465">MTGSMEDSGLMRQIAERDASALELLYDRYERAVYSFAYRIVGDPMTAEETVQELFLRVWNNAERYDASQGKLTTWMFAITRNIAVDMLRRKSKGAASTSVENETLAAYADEHTNTEEEVERKWEGVRIKEALSQLNGDQQQVIESIYYAGLTQQEVSSRFGIPLGTVKSRVRLAMRQLQKLLADAELHPDAGREGIHP</sequence>
<feature type="domain" description="RNA polymerase sigma-70 region 2" evidence="6">
    <location>
        <begin position="25"/>
        <end position="93"/>
    </location>
</feature>